<dbReference type="GO" id="GO:0006002">
    <property type="term" value="P:fructose 6-phosphate metabolic process"/>
    <property type="evidence" value="ECO:0007669"/>
    <property type="project" value="TreeGrafter"/>
</dbReference>
<dbReference type="InterPro" id="IPR035466">
    <property type="entry name" value="GlmS/AgaS_SIS"/>
</dbReference>
<reference evidence="13" key="1">
    <citation type="journal article" date="2014" name="Genome Announc.">
        <title>De novo whole-genome sequence and genome annotation of Lichtheimia ramosa.</title>
        <authorList>
            <person name="Linde J."/>
            <person name="Schwartze V."/>
            <person name="Binder U."/>
            <person name="Lass-Florl C."/>
            <person name="Voigt K."/>
            <person name="Horn F."/>
        </authorList>
    </citation>
    <scope>NUCLEOTIDE SEQUENCE</scope>
    <source>
        <strain evidence="13">JMRC FSU:6197</strain>
    </source>
</reference>
<keyword evidence="8" id="KW-0315">Glutamine amidotransferase</keyword>
<evidence type="ECO:0000256" key="4">
    <source>
        <dbReference type="ARBA" id="ARBA00012916"/>
    </source>
</evidence>
<dbReference type="CDD" id="cd05008">
    <property type="entry name" value="SIS_GlmS_GlmD_1"/>
    <property type="match status" value="1"/>
</dbReference>
<dbReference type="UniPathway" id="UPA00113">
    <property type="reaction ID" value="UER00528"/>
</dbReference>
<dbReference type="Gene3D" id="3.40.50.10490">
    <property type="entry name" value="Glucose-6-phosphate isomerase like protein, domain 1"/>
    <property type="match status" value="2"/>
</dbReference>
<dbReference type="PANTHER" id="PTHR10937:SF0">
    <property type="entry name" value="GLUTAMINE--FRUCTOSE-6-PHOSPHATE TRANSAMINASE (ISOMERIZING)"/>
    <property type="match status" value="1"/>
</dbReference>
<evidence type="ECO:0000256" key="8">
    <source>
        <dbReference type="ARBA" id="ARBA00022962"/>
    </source>
</evidence>
<comment type="function">
    <text evidence="2">Involved in amino sugar synthesis (formation of chitin, supplies the amino sugars of asparagine-linked oligosaccharides of glycoproteins).</text>
</comment>
<dbReference type="GO" id="GO:0006487">
    <property type="term" value="P:protein N-linked glycosylation"/>
    <property type="evidence" value="ECO:0007669"/>
    <property type="project" value="TreeGrafter"/>
</dbReference>
<dbReference type="InterPro" id="IPR035490">
    <property type="entry name" value="GlmS/FrlB_SIS"/>
</dbReference>
<dbReference type="EC" id="2.6.1.16" evidence="4"/>
<dbReference type="EMBL" id="LK023324">
    <property type="protein sequence ID" value="CDS08320.1"/>
    <property type="molecule type" value="Genomic_DNA"/>
</dbReference>
<dbReference type="NCBIfam" id="NF001484">
    <property type="entry name" value="PRK00331.1"/>
    <property type="match status" value="1"/>
</dbReference>
<evidence type="ECO:0000259" key="12">
    <source>
        <dbReference type="PROSITE" id="PS51464"/>
    </source>
</evidence>
<dbReference type="GO" id="GO:0004360">
    <property type="term" value="F:glutamine-fructose-6-phosphate transaminase (isomerizing) activity"/>
    <property type="evidence" value="ECO:0007669"/>
    <property type="project" value="UniProtKB-EC"/>
</dbReference>
<keyword evidence="7" id="KW-0677">Repeat</keyword>
<keyword evidence="6" id="KW-0808">Transferase</keyword>
<evidence type="ECO:0000259" key="11">
    <source>
        <dbReference type="PROSITE" id="PS51278"/>
    </source>
</evidence>
<dbReference type="AlphaFoldDB" id="A0A077WLH2"/>
<comment type="pathway">
    <text evidence="3">Nucleotide-sugar biosynthesis; UDP-N-acetyl-alpha-D-glucosamine biosynthesis; alpha-D-glucosamine 6-phosphate from D-fructose 6-phosphate: step 1/1.</text>
</comment>
<dbReference type="SUPFAM" id="SSF56235">
    <property type="entry name" value="N-terminal nucleophile aminohydrolases (Ntn hydrolases)"/>
    <property type="match status" value="1"/>
</dbReference>
<evidence type="ECO:0000256" key="6">
    <source>
        <dbReference type="ARBA" id="ARBA00022679"/>
    </source>
</evidence>
<dbReference type="CDD" id="cd00714">
    <property type="entry name" value="GFAT"/>
    <property type="match status" value="1"/>
</dbReference>
<dbReference type="PROSITE" id="PS51278">
    <property type="entry name" value="GATASE_TYPE_2"/>
    <property type="match status" value="1"/>
</dbReference>
<dbReference type="InterPro" id="IPR029055">
    <property type="entry name" value="Ntn_hydrolases_N"/>
</dbReference>
<evidence type="ECO:0000256" key="9">
    <source>
        <dbReference type="ARBA" id="ARBA00029805"/>
    </source>
</evidence>
<dbReference type="CDD" id="cd05009">
    <property type="entry name" value="SIS_GlmS_GlmD_2"/>
    <property type="match status" value="1"/>
</dbReference>
<dbReference type="OrthoDB" id="15235at2759"/>
<gene>
    <name evidence="13" type="ORF">LRAMOSA02268</name>
</gene>
<accession>A0A077WLH2</accession>
<sequence>MCGIFGYLNYLVERDRRFILDTLTNGLSRLEYRGYDSAGLAADGDTEGETYIFKQVGKVAALKKLVDEQQIDFQKTFISHCGMAHTRWATHGQPSQLNSHPHRSDPNNEFTIVHNGIITNYKEIKTLLEKKGITFETDTDTEIVAKLTKYIYDSQKDSTTTLTSLAKQVCKELEGSFAFIFKSSHFPNEIVATRRGSPLLIGVKTEKKLKVDFVDVEFGNAADSVTPASGAGFLSAEDGHPQLHRSQSRAFLSEDGMPQPIEFFLASDAAAIVEHTKRVLYLEDDDIAHIANGELHIHRLRRDENSSATRSIQTLEIELAEIMKGSFDHFMQKEIYEQPESVVNTMRGRVNFEQHKVTLGGLRGYLPIMRRARRIVFIACGTSYHSCMATRAIFEELTEIPAQIDLASDFLDRKSPIFRDDVCVFVSQSGETADTILAMRYCLERGALCVGITNTVGSSISRETHCGVHINAGPEIGVASTKAYTSQYIALVMMALQLSEDRLSMTERRNSIIDGLYRLPGQIKEVLAEDAKLQELAANTLSKERSLLLMGRGYQNATCLEGALKIKEISYMHSEGILAGELKHGPLALVDENMPVILIMTKDSLYPKVQSALQQVSARKGKPIIICNDGDDDLQSKYKTIRVPQNVDCLQGLLNIVPLQLLSYHLAVIQGVDVDFPRNLAKSVTVE</sequence>
<evidence type="ECO:0000256" key="5">
    <source>
        <dbReference type="ARBA" id="ARBA00022576"/>
    </source>
</evidence>
<dbReference type="FunFam" id="3.40.50.10490:FF:000002">
    <property type="entry name" value="Glutamine--fructose-6-phosphate aminotransferase [isomerizing]"/>
    <property type="match status" value="1"/>
</dbReference>
<evidence type="ECO:0000256" key="10">
    <source>
        <dbReference type="ARBA" id="ARBA00033302"/>
    </source>
</evidence>
<dbReference type="GO" id="GO:0006048">
    <property type="term" value="P:UDP-N-acetylglucosamine biosynthetic process"/>
    <property type="evidence" value="ECO:0007669"/>
    <property type="project" value="UniProtKB-UniPathway"/>
</dbReference>
<name>A0A077WLH2_9FUNG</name>
<evidence type="ECO:0000256" key="2">
    <source>
        <dbReference type="ARBA" id="ARBA00003267"/>
    </source>
</evidence>
<dbReference type="InterPro" id="IPR005855">
    <property type="entry name" value="GFAT"/>
</dbReference>
<organism evidence="13">
    <name type="scientific">Lichtheimia ramosa</name>
    <dbReference type="NCBI Taxonomy" id="688394"/>
    <lineage>
        <taxon>Eukaryota</taxon>
        <taxon>Fungi</taxon>
        <taxon>Fungi incertae sedis</taxon>
        <taxon>Mucoromycota</taxon>
        <taxon>Mucoromycotina</taxon>
        <taxon>Mucoromycetes</taxon>
        <taxon>Mucorales</taxon>
        <taxon>Lichtheimiaceae</taxon>
        <taxon>Lichtheimia</taxon>
    </lineage>
</organism>
<dbReference type="Pfam" id="PF01380">
    <property type="entry name" value="SIS"/>
    <property type="match status" value="2"/>
</dbReference>
<dbReference type="FunFam" id="3.40.50.10490:FF:000001">
    <property type="entry name" value="Glutamine--fructose-6-phosphate aminotransferase [isomerizing]"/>
    <property type="match status" value="1"/>
</dbReference>
<dbReference type="PROSITE" id="PS51464">
    <property type="entry name" value="SIS"/>
    <property type="match status" value="2"/>
</dbReference>
<dbReference type="InterPro" id="IPR017932">
    <property type="entry name" value="GATase_2_dom"/>
</dbReference>
<keyword evidence="5" id="KW-0032">Aminotransferase</keyword>
<evidence type="ECO:0000256" key="1">
    <source>
        <dbReference type="ARBA" id="ARBA00001031"/>
    </source>
</evidence>
<feature type="domain" description="SIS" evidence="12">
    <location>
        <begin position="365"/>
        <end position="504"/>
    </location>
</feature>
<dbReference type="Gene3D" id="3.60.20.10">
    <property type="entry name" value="Glutamine Phosphoribosylpyrophosphate, subunit 1, domain 1"/>
    <property type="match status" value="1"/>
</dbReference>
<dbReference type="InterPro" id="IPR047084">
    <property type="entry name" value="GFAT_N"/>
</dbReference>
<feature type="domain" description="Glutamine amidotransferase type-2" evidence="11">
    <location>
        <begin position="2"/>
        <end position="293"/>
    </location>
</feature>
<protein>
    <recommendedName>
        <fullName evidence="4">glutamine--fructose-6-phosphate transaminase (isomerizing)</fullName>
        <ecNumber evidence="4">2.6.1.16</ecNumber>
    </recommendedName>
    <alternativeName>
        <fullName evidence="10">D-fructose-6-phosphate amidotransferase</fullName>
    </alternativeName>
    <alternativeName>
        <fullName evidence="9">Hexosephosphate aminotransferase</fullName>
    </alternativeName>
</protein>
<proteinExistence type="predicted"/>
<evidence type="ECO:0000256" key="7">
    <source>
        <dbReference type="ARBA" id="ARBA00022737"/>
    </source>
</evidence>
<dbReference type="InterPro" id="IPR046348">
    <property type="entry name" value="SIS_dom_sf"/>
</dbReference>
<evidence type="ECO:0000256" key="3">
    <source>
        <dbReference type="ARBA" id="ARBA00004775"/>
    </source>
</evidence>
<evidence type="ECO:0000313" key="13">
    <source>
        <dbReference type="EMBL" id="CDS08320.1"/>
    </source>
</evidence>
<dbReference type="SUPFAM" id="SSF53697">
    <property type="entry name" value="SIS domain"/>
    <property type="match status" value="1"/>
</dbReference>
<comment type="catalytic activity">
    <reaction evidence="1">
        <text>D-fructose 6-phosphate + L-glutamine = D-glucosamine 6-phosphate + L-glutamate</text>
        <dbReference type="Rhea" id="RHEA:13237"/>
        <dbReference type="ChEBI" id="CHEBI:29985"/>
        <dbReference type="ChEBI" id="CHEBI:58359"/>
        <dbReference type="ChEBI" id="CHEBI:58725"/>
        <dbReference type="ChEBI" id="CHEBI:61527"/>
        <dbReference type="EC" id="2.6.1.16"/>
    </reaction>
</comment>
<dbReference type="GO" id="GO:0097367">
    <property type="term" value="F:carbohydrate derivative binding"/>
    <property type="evidence" value="ECO:0007669"/>
    <property type="project" value="InterPro"/>
</dbReference>
<dbReference type="Pfam" id="PF13522">
    <property type="entry name" value="GATase_6"/>
    <property type="match status" value="1"/>
</dbReference>
<dbReference type="NCBIfam" id="TIGR01135">
    <property type="entry name" value="glmS"/>
    <property type="match status" value="1"/>
</dbReference>
<dbReference type="PANTHER" id="PTHR10937">
    <property type="entry name" value="GLUCOSAMINE--FRUCTOSE-6-PHOSPHATE AMINOTRANSFERASE, ISOMERIZING"/>
    <property type="match status" value="1"/>
</dbReference>
<dbReference type="InterPro" id="IPR001347">
    <property type="entry name" value="SIS_dom"/>
</dbReference>
<feature type="domain" description="SIS" evidence="12">
    <location>
        <begin position="537"/>
        <end position="677"/>
    </location>
</feature>